<gene>
    <name evidence="9" type="ORF">PPG34_07705</name>
</gene>
<dbReference type="RefSeq" id="WP_313832608.1">
    <property type="nucleotide sequence ID" value="NZ_JAQOUE010000001.1"/>
</dbReference>
<comment type="similarity">
    <text evidence="2 8">Belongs to the PTPS family. QueD subfamily.</text>
</comment>
<comment type="pathway">
    <text evidence="1 8">Purine metabolism; 7-cyano-7-deazaguanine biosynthesis.</text>
</comment>
<protein>
    <recommendedName>
        <fullName evidence="3 8">6-carboxy-5,6,7,8-tetrahydropterin synthase</fullName>
        <ecNumber evidence="8">4.-.-.-</ecNumber>
    </recommendedName>
</protein>
<dbReference type="Gene3D" id="3.30.479.10">
    <property type="entry name" value="6-pyruvoyl tetrahydropterin synthase/QueD"/>
    <property type="match status" value="1"/>
</dbReference>
<accession>A0ABU3K7C9</accession>
<name>A0ABU3K7C9_9BACT</name>
<dbReference type="InterPro" id="IPR022470">
    <property type="entry name" value="PTPS_Cys_AS"/>
</dbReference>
<keyword evidence="4 8" id="KW-0479">Metal-binding</keyword>
<keyword evidence="5 8" id="KW-0862">Zinc</keyword>
<keyword evidence="6 8" id="KW-0456">Lyase</keyword>
<dbReference type="EMBL" id="JAQOUE010000001">
    <property type="protein sequence ID" value="MDT7042233.1"/>
    <property type="molecule type" value="Genomic_DNA"/>
</dbReference>
<evidence type="ECO:0000256" key="4">
    <source>
        <dbReference type="ARBA" id="ARBA00022723"/>
    </source>
</evidence>
<dbReference type="PANTHER" id="PTHR12589:SF7">
    <property type="entry name" value="6-PYRUVOYL TETRAHYDROBIOPTERIN SYNTHASE"/>
    <property type="match status" value="1"/>
</dbReference>
<evidence type="ECO:0000256" key="5">
    <source>
        <dbReference type="ARBA" id="ARBA00022833"/>
    </source>
</evidence>
<dbReference type="Proteomes" id="UP001250932">
    <property type="component" value="Unassembled WGS sequence"/>
</dbReference>
<comment type="catalytic activity">
    <reaction evidence="7 8">
        <text>7,8-dihydroneopterin 3'-triphosphate + H2O = 6-carboxy-5,6,7,8-tetrahydropterin + triphosphate + acetaldehyde + 2 H(+)</text>
        <dbReference type="Rhea" id="RHEA:27966"/>
        <dbReference type="ChEBI" id="CHEBI:15343"/>
        <dbReference type="ChEBI" id="CHEBI:15377"/>
        <dbReference type="ChEBI" id="CHEBI:15378"/>
        <dbReference type="ChEBI" id="CHEBI:18036"/>
        <dbReference type="ChEBI" id="CHEBI:58462"/>
        <dbReference type="ChEBI" id="CHEBI:61032"/>
        <dbReference type="EC" id="4.1.2.50"/>
    </reaction>
</comment>
<dbReference type="EC" id="4.-.-.-" evidence="8"/>
<evidence type="ECO:0000256" key="7">
    <source>
        <dbReference type="ARBA" id="ARBA00048807"/>
    </source>
</evidence>
<evidence type="ECO:0000256" key="1">
    <source>
        <dbReference type="ARBA" id="ARBA00005061"/>
    </source>
</evidence>
<dbReference type="InterPro" id="IPR038418">
    <property type="entry name" value="6-PTP_synth/QueD_sf"/>
</dbReference>
<evidence type="ECO:0000313" key="10">
    <source>
        <dbReference type="Proteomes" id="UP001250932"/>
    </source>
</evidence>
<dbReference type="PIRSF" id="PIRSF006113">
    <property type="entry name" value="PTP_synth"/>
    <property type="match status" value="1"/>
</dbReference>
<comment type="caution">
    <text evidence="9">The sequence shown here is derived from an EMBL/GenBank/DDBJ whole genome shotgun (WGS) entry which is preliminary data.</text>
</comment>
<comment type="cofactor">
    <cofactor evidence="8">
        <name>Zn(2+)</name>
        <dbReference type="ChEBI" id="CHEBI:29105"/>
    </cofactor>
    <text evidence="8">Binds 1 zinc ion per subunit.</text>
</comment>
<keyword evidence="8" id="KW-0671">Queuosine biosynthesis</keyword>
<dbReference type="InterPro" id="IPR007115">
    <property type="entry name" value="6-PTP_synth/QueD"/>
</dbReference>
<proteinExistence type="inferred from homology"/>
<evidence type="ECO:0000256" key="2">
    <source>
        <dbReference type="ARBA" id="ARBA00008900"/>
    </source>
</evidence>
<organism evidence="9 10">
    <name type="scientific">Candidatus Nitronereus thalassa</name>
    <dbReference type="NCBI Taxonomy" id="3020898"/>
    <lineage>
        <taxon>Bacteria</taxon>
        <taxon>Pseudomonadati</taxon>
        <taxon>Nitrospirota</taxon>
        <taxon>Nitrospiria</taxon>
        <taxon>Nitrospirales</taxon>
        <taxon>Nitrospiraceae</taxon>
        <taxon>Candidatus Nitronereus</taxon>
    </lineage>
</organism>
<evidence type="ECO:0000256" key="8">
    <source>
        <dbReference type="PIRNR" id="PIRNR006113"/>
    </source>
</evidence>
<evidence type="ECO:0000256" key="6">
    <source>
        <dbReference type="ARBA" id="ARBA00023239"/>
    </source>
</evidence>
<evidence type="ECO:0000313" key="9">
    <source>
        <dbReference type="EMBL" id="MDT7042233.1"/>
    </source>
</evidence>
<reference evidence="9 10" key="1">
    <citation type="journal article" date="2023" name="ISME J.">
        <title>Cultivation and genomic characterization of novel and ubiquitous marine nitrite-oxidizing bacteria from the Nitrospirales.</title>
        <authorList>
            <person name="Mueller A.J."/>
            <person name="Daebeler A."/>
            <person name="Herbold C.W."/>
            <person name="Kirkegaard R.H."/>
            <person name="Daims H."/>
        </authorList>
    </citation>
    <scope>NUCLEOTIDE SEQUENCE [LARGE SCALE GENOMIC DNA]</scope>
    <source>
        <strain evidence="9 10">EB</strain>
    </source>
</reference>
<evidence type="ECO:0000256" key="3">
    <source>
        <dbReference type="ARBA" id="ARBA00018141"/>
    </source>
</evidence>
<dbReference type="Pfam" id="PF01242">
    <property type="entry name" value="PTPS"/>
    <property type="match status" value="1"/>
</dbReference>
<dbReference type="SUPFAM" id="SSF55620">
    <property type="entry name" value="Tetrahydrobiopterin biosynthesis enzymes-like"/>
    <property type="match status" value="1"/>
</dbReference>
<dbReference type="PROSITE" id="PS00987">
    <property type="entry name" value="PTPS_1"/>
    <property type="match status" value="1"/>
</dbReference>
<dbReference type="PANTHER" id="PTHR12589">
    <property type="entry name" value="PYRUVOYL TETRAHYDROBIOPTERIN SYNTHASE"/>
    <property type="match status" value="1"/>
</dbReference>
<sequence length="137" mass="15874">MNVQARVTRRYRFCAAHRLHAQELSDDVNRKVFGKCNNLHGHGHNYTVLVTVKGDIDPQTGEVTDITRLDDLVNTKIVERFDHRHLNHDRAFQDVVTTGENLAKFIWDELVEEIPVGQLAKIGLIETRDNYFEYQSD</sequence>
<keyword evidence="10" id="KW-1185">Reference proteome</keyword>